<dbReference type="EMBL" id="LR797323">
    <property type="protein sequence ID" value="CAB4202434.1"/>
    <property type="molecule type" value="Genomic_DNA"/>
</dbReference>
<organism evidence="1">
    <name type="scientific">uncultured Caudovirales phage</name>
    <dbReference type="NCBI Taxonomy" id="2100421"/>
    <lineage>
        <taxon>Viruses</taxon>
        <taxon>Duplodnaviria</taxon>
        <taxon>Heunggongvirae</taxon>
        <taxon>Uroviricota</taxon>
        <taxon>Caudoviricetes</taxon>
        <taxon>Peduoviridae</taxon>
        <taxon>Maltschvirus</taxon>
        <taxon>Maltschvirus maltsch</taxon>
    </lineage>
</organism>
<reference evidence="1" key="1">
    <citation type="submission" date="2020-05" db="EMBL/GenBank/DDBJ databases">
        <authorList>
            <person name="Chiriac C."/>
            <person name="Salcher M."/>
            <person name="Ghai R."/>
            <person name="Kavagutti S V."/>
        </authorList>
    </citation>
    <scope>NUCLEOTIDE SEQUENCE</scope>
</reference>
<name>A0A6J5S4W4_9CAUD</name>
<gene>
    <name evidence="1" type="ORF">UFOVP1369_16</name>
</gene>
<sequence length="68" mass="7858">MSTKEQAVIAELTSLAHEGYLTARELDWCVGAVRNRHGLTRTTRHQLRDTVQEIISRARERSLKRNAR</sequence>
<protein>
    <submittedName>
        <fullName evidence="1">Uncharacterized protein</fullName>
    </submittedName>
</protein>
<accession>A0A6J5S4W4</accession>
<evidence type="ECO:0000313" key="1">
    <source>
        <dbReference type="EMBL" id="CAB4202434.1"/>
    </source>
</evidence>
<proteinExistence type="predicted"/>